<dbReference type="InterPro" id="IPR050639">
    <property type="entry name" value="SSR_resolvase"/>
</dbReference>
<keyword evidence="2" id="KW-0233">DNA recombination</keyword>
<dbReference type="GO" id="GO:0000150">
    <property type="term" value="F:DNA strand exchange activity"/>
    <property type="evidence" value="ECO:0007669"/>
    <property type="project" value="TreeGrafter"/>
</dbReference>
<protein>
    <submittedName>
        <fullName evidence="5">Recombinase zinc beta ribbon domain-containing protein</fullName>
    </submittedName>
</protein>
<dbReference type="AlphaFoldDB" id="A0A1I7HMR8"/>
<feature type="coiled-coil region" evidence="3">
    <location>
        <begin position="159"/>
        <end position="203"/>
    </location>
</feature>
<dbReference type="PANTHER" id="PTHR30461">
    <property type="entry name" value="DNA-INVERTASE FROM LAMBDOID PROPHAGE"/>
    <property type="match status" value="1"/>
</dbReference>
<gene>
    <name evidence="5" type="ORF">SAMN05216508_12017</name>
</gene>
<feature type="domain" description="Recombinase zinc beta ribbon" evidence="4">
    <location>
        <begin position="73"/>
        <end position="133"/>
    </location>
</feature>
<dbReference type="EMBL" id="FPBT01000020">
    <property type="protein sequence ID" value="SFU61988.1"/>
    <property type="molecule type" value="Genomic_DNA"/>
</dbReference>
<name>A0A1I7HMR8_9FIRM</name>
<dbReference type="Pfam" id="PF13408">
    <property type="entry name" value="Zn_ribbon_recom"/>
    <property type="match status" value="1"/>
</dbReference>
<reference evidence="5 6" key="1">
    <citation type="submission" date="2016-10" db="EMBL/GenBank/DDBJ databases">
        <authorList>
            <person name="de Groot N.N."/>
        </authorList>
    </citation>
    <scope>NUCLEOTIDE SEQUENCE [LARGE SCALE GENOMIC DNA]</scope>
    <source>
        <strain evidence="5 6">KHGC13</strain>
    </source>
</reference>
<accession>A0A1I7HMR8</accession>
<organism evidence="5 6">
    <name type="scientific">Eubacterium pyruvativorans</name>
    <dbReference type="NCBI Taxonomy" id="155865"/>
    <lineage>
        <taxon>Bacteria</taxon>
        <taxon>Bacillati</taxon>
        <taxon>Bacillota</taxon>
        <taxon>Clostridia</taxon>
        <taxon>Eubacteriales</taxon>
        <taxon>Eubacteriaceae</taxon>
        <taxon>Eubacterium</taxon>
    </lineage>
</organism>
<evidence type="ECO:0000313" key="6">
    <source>
        <dbReference type="Proteomes" id="UP000198817"/>
    </source>
</evidence>
<dbReference type="STRING" id="155865.SAMN05216515_12117"/>
<evidence type="ECO:0000313" key="5">
    <source>
        <dbReference type="EMBL" id="SFU61988.1"/>
    </source>
</evidence>
<dbReference type="Gene3D" id="3.90.1750.20">
    <property type="entry name" value="Putative Large Serine Recombinase, Chain B, Domain 2"/>
    <property type="match status" value="1"/>
</dbReference>
<sequence length="248" mass="29070">MGDALLQKTYTEDVLSKKRVENDGTVPQYYVEDSHDAIIPKEIFHEVQAEMTRRSHSEDGQHKREEFCGKYALTGVVVCGECGAPYRRQTWTRKGSTQIVWRCRSRLSKNGPKCDSPTIPEETIQNAVVQAIRKAYGEQRPVERAIENIRSVVEGPEVLQSLEDRLQKLQEELVQRVNEHRDYEDLAEEIRQAKEERDRALSRQAMIDEQEKRSRQMQEFFDSHQPEDLQYEDEYVRKLIDEIRACEL</sequence>
<keyword evidence="1" id="KW-0238">DNA-binding</keyword>
<evidence type="ECO:0000256" key="3">
    <source>
        <dbReference type="SAM" id="Coils"/>
    </source>
</evidence>
<dbReference type="Proteomes" id="UP000198817">
    <property type="component" value="Unassembled WGS sequence"/>
</dbReference>
<dbReference type="InterPro" id="IPR025827">
    <property type="entry name" value="Zn_ribbon_recom_dom"/>
</dbReference>
<keyword evidence="3" id="KW-0175">Coiled coil</keyword>
<dbReference type="GO" id="GO:0003677">
    <property type="term" value="F:DNA binding"/>
    <property type="evidence" value="ECO:0007669"/>
    <property type="project" value="UniProtKB-KW"/>
</dbReference>
<dbReference type="InterPro" id="IPR038109">
    <property type="entry name" value="DNA_bind_recomb_sf"/>
</dbReference>
<dbReference type="PANTHER" id="PTHR30461:SF2">
    <property type="entry name" value="SERINE RECOMBINASE PINE-RELATED"/>
    <property type="match status" value="1"/>
</dbReference>
<proteinExistence type="predicted"/>
<evidence type="ECO:0000259" key="4">
    <source>
        <dbReference type="Pfam" id="PF13408"/>
    </source>
</evidence>
<evidence type="ECO:0000256" key="1">
    <source>
        <dbReference type="ARBA" id="ARBA00023125"/>
    </source>
</evidence>
<keyword evidence="6" id="KW-1185">Reference proteome</keyword>
<evidence type="ECO:0000256" key="2">
    <source>
        <dbReference type="ARBA" id="ARBA00023172"/>
    </source>
</evidence>